<reference evidence="1" key="1">
    <citation type="submission" date="2021-02" db="EMBL/GenBank/DDBJ databases">
        <authorList>
            <person name="Dougan E. K."/>
            <person name="Rhodes N."/>
            <person name="Thang M."/>
            <person name="Chan C."/>
        </authorList>
    </citation>
    <scope>NUCLEOTIDE SEQUENCE</scope>
</reference>
<protein>
    <submittedName>
        <fullName evidence="1">Uncharacterized protein</fullName>
    </submittedName>
</protein>
<evidence type="ECO:0000313" key="2">
    <source>
        <dbReference type="Proteomes" id="UP000654075"/>
    </source>
</evidence>
<dbReference type="EMBL" id="CAJNNV010004201">
    <property type="protein sequence ID" value="CAE8590300.1"/>
    <property type="molecule type" value="Genomic_DNA"/>
</dbReference>
<feature type="non-terminal residue" evidence="1">
    <location>
        <position position="326"/>
    </location>
</feature>
<proteinExistence type="predicted"/>
<dbReference type="OrthoDB" id="442968at2759"/>
<gene>
    <name evidence="1" type="ORF">PGLA1383_LOCUS9023</name>
</gene>
<comment type="caution">
    <text evidence="1">The sequence shown here is derived from an EMBL/GenBank/DDBJ whole genome shotgun (WGS) entry which is preliminary data.</text>
</comment>
<name>A0A813DUT7_POLGL</name>
<evidence type="ECO:0000313" key="1">
    <source>
        <dbReference type="EMBL" id="CAE8590300.1"/>
    </source>
</evidence>
<organism evidence="1 2">
    <name type="scientific">Polarella glacialis</name>
    <name type="common">Dinoflagellate</name>
    <dbReference type="NCBI Taxonomy" id="89957"/>
    <lineage>
        <taxon>Eukaryota</taxon>
        <taxon>Sar</taxon>
        <taxon>Alveolata</taxon>
        <taxon>Dinophyceae</taxon>
        <taxon>Suessiales</taxon>
        <taxon>Suessiaceae</taxon>
        <taxon>Polarella</taxon>
    </lineage>
</organism>
<dbReference type="AlphaFoldDB" id="A0A813DUT7"/>
<keyword evidence="2" id="KW-1185">Reference proteome</keyword>
<accession>A0A813DUT7</accession>
<dbReference type="Proteomes" id="UP000654075">
    <property type="component" value="Unassembled WGS sequence"/>
</dbReference>
<sequence length="326" mass="38252">QRPSETGDDFVPVTTIPADKHICEAFGARSMDGRQLKNMLAGRGVLTFRGWVEAFLKERDAIPFGKGQKRRHADVEFSLVDAARHLVHFSGVHLRWELNDDRVKQQWWEFLYDKHLHMPEFRNQKLPSRVSEYVVHKRIGEAMRNFQQHAGQGSHVTEQAWQSLKEVIGKCPDCREQYEKVLSARSSEEAASHLSWYLWTGKWNMKVQSIRFTHDSISFNFRNRQPVTELVEQLQRDPRYIESVQPLNVMYYHGNFHSINNRRLWSFKEADRLCSHEALTCRVIVHSPVSPWKCGDLLFKFFDAFSTQDHGISVEFPRWRPPGVDF</sequence>